<feature type="transmembrane region" description="Helical" evidence="5">
    <location>
        <begin position="36"/>
        <end position="54"/>
    </location>
</feature>
<dbReference type="Proteomes" id="UP000192783">
    <property type="component" value="Unassembled WGS sequence"/>
</dbReference>
<evidence type="ECO:0000259" key="6">
    <source>
        <dbReference type="Pfam" id="PF04932"/>
    </source>
</evidence>
<feature type="transmembrane region" description="Helical" evidence="5">
    <location>
        <begin position="124"/>
        <end position="145"/>
    </location>
</feature>
<organism evidence="7 8">
    <name type="scientific">Desulfacinum hydrothermale DSM 13146</name>
    <dbReference type="NCBI Taxonomy" id="1121390"/>
    <lineage>
        <taxon>Bacteria</taxon>
        <taxon>Pseudomonadati</taxon>
        <taxon>Thermodesulfobacteriota</taxon>
        <taxon>Syntrophobacteria</taxon>
        <taxon>Syntrophobacterales</taxon>
        <taxon>Syntrophobacteraceae</taxon>
        <taxon>Desulfacinum</taxon>
    </lineage>
</organism>
<evidence type="ECO:0000256" key="2">
    <source>
        <dbReference type="ARBA" id="ARBA00022692"/>
    </source>
</evidence>
<feature type="transmembrane region" description="Helical" evidence="5">
    <location>
        <begin position="97"/>
        <end position="117"/>
    </location>
</feature>
<dbReference type="InterPro" id="IPR051533">
    <property type="entry name" value="WaaL-like"/>
</dbReference>
<dbReference type="GO" id="GO:0016874">
    <property type="term" value="F:ligase activity"/>
    <property type="evidence" value="ECO:0007669"/>
    <property type="project" value="UniProtKB-KW"/>
</dbReference>
<dbReference type="OrthoDB" id="5508566at2"/>
<dbReference type="EMBL" id="FWXF01000001">
    <property type="protein sequence ID" value="SMC17659.1"/>
    <property type="molecule type" value="Genomic_DNA"/>
</dbReference>
<evidence type="ECO:0000256" key="1">
    <source>
        <dbReference type="ARBA" id="ARBA00004141"/>
    </source>
</evidence>
<proteinExistence type="predicted"/>
<feature type="domain" description="O-antigen ligase-related" evidence="6">
    <location>
        <begin position="202"/>
        <end position="366"/>
    </location>
</feature>
<protein>
    <submittedName>
        <fullName evidence="7">O-antigen ligase</fullName>
    </submittedName>
</protein>
<dbReference type="Pfam" id="PF04932">
    <property type="entry name" value="Wzy_C"/>
    <property type="match status" value="1"/>
</dbReference>
<evidence type="ECO:0000256" key="3">
    <source>
        <dbReference type="ARBA" id="ARBA00022989"/>
    </source>
</evidence>
<evidence type="ECO:0000313" key="8">
    <source>
        <dbReference type="Proteomes" id="UP000192783"/>
    </source>
</evidence>
<dbReference type="STRING" id="1121390.SAMN02746041_00365"/>
<dbReference type="GO" id="GO:0016020">
    <property type="term" value="C:membrane"/>
    <property type="evidence" value="ECO:0007669"/>
    <property type="project" value="UniProtKB-SubCell"/>
</dbReference>
<feature type="transmembrane region" description="Helical" evidence="5">
    <location>
        <begin position="213"/>
        <end position="231"/>
    </location>
</feature>
<feature type="transmembrane region" description="Helical" evidence="5">
    <location>
        <begin position="157"/>
        <end position="176"/>
    </location>
</feature>
<feature type="transmembrane region" description="Helical" evidence="5">
    <location>
        <begin position="388"/>
        <end position="406"/>
    </location>
</feature>
<gene>
    <name evidence="7" type="ORF">SAMN02746041_00365</name>
</gene>
<feature type="transmembrane region" description="Helical" evidence="5">
    <location>
        <begin position="243"/>
        <end position="265"/>
    </location>
</feature>
<dbReference type="RefSeq" id="WP_084055821.1">
    <property type="nucleotide sequence ID" value="NZ_FWXF01000001.1"/>
</dbReference>
<keyword evidence="7" id="KW-0436">Ligase</keyword>
<dbReference type="PANTHER" id="PTHR37422:SF13">
    <property type="entry name" value="LIPOPOLYSACCHARIDE BIOSYNTHESIS PROTEIN PA4999-RELATED"/>
    <property type="match status" value="1"/>
</dbReference>
<feature type="transmembrane region" description="Helical" evidence="5">
    <location>
        <begin position="188"/>
        <end position="207"/>
    </location>
</feature>
<keyword evidence="4 5" id="KW-0472">Membrane</keyword>
<reference evidence="7 8" key="1">
    <citation type="submission" date="2017-04" db="EMBL/GenBank/DDBJ databases">
        <authorList>
            <person name="Afonso C.L."/>
            <person name="Miller P.J."/>
            <person name="Scott M.A."/>
            <person name="Spackman E."/>
            <person name="Goraichik I."/>
            <person name="Dimitrov K.M."/>
            <person name="Suarez D.L."/>
            <person name="Swayne D.E."/>
        </authorList>
    </citation>
    <scope>NUCLEOTIDE SEQUENCE [LARGE SCALE GENOMIC DNA]</scope>
    <source>
        <strain evidence="7 8">DSM 13146</strain>
    </source>
</reference>
<dbReference type="AlphaFoldDB" id="A0A1W1X122"/>
<comment type="subcellular location">
    <subcellularLocation>
        <location evidence="1">Membrane</location>
        <topology evidence="1">Multi-pass membrane protein</topology>
    </subcellularLocation>
</comment>
<evidence type="ECO:0000256" key="5">
    <source>
        <dbReference type="SAM" id="Phobius"/>
    </source>
</evidence>
<keyword evidence="3 5" id="KW-1133">Transmembrane helix</keyword>
<feature type="transmembrane region" description="Helical" evidence="5">
    <location>
        <begin position="66"/>
        <end position="85"/>
    </location>
</feature>
<feature type="transmembrane region" description="Helical" evidence="5">
    <location>
        <begin position="353"/>
        <end position="376"/>
    </location>
</feature>
<dbReference type="PANTHER" id="PTHR37422">
    <property type="entry name" value="TEICHURONIC ACID BIOSYNTHESIS PROTEIN TUAE"/>
    <property type="match status" value="1"/>
</dbReference>
<keyword evidence="2 5" id="KW-0812">Transmembrane</keyword>
<name>A0A1W1X122_9BACT</name>
<keyword evidence="8" id="KW-1185">Reference proteome</keyword>
<evidence type="ECO:0000256" key="4">
    <source>
        <dbReference type="ARBA" id="ARBA00023136"/>
    </source>
</evidence>
<accession>A0A1W1X122</accession>
<sequence length="443" mass="51029">MRLFDSHSQFQLQAILPMLSAAGIYGFAFFSLLSTGLAALCFWITVGVAILTSWKQFPTGNRTFFLSWILVLSFILLRTGMAVLFDGSRAPWHLQGAWEWSRLLLFPAVGLLCAGNVKICRRMLWLAMLGLLVGMIMNSDMATLAKAWEGRRTGFHHRIISFALYSGTTLFGLVCFAPKFWNAKRWKFIKVILWLLLTAVFGQGLAFTQSRGALLAFYSTSLFLIFLAYWIRPVGMADNMRRFKIGLLIGVVLLCAFTAFNWSFIERRWIQEKNTILQLPNFEFDKPTSTSVGRRAQLYLFGLQSVVQKPLWGYGPAESYYFIRESGRETLRVLNWKGEPQWWDHLHSTHLEILFHYGLLGYALFAWLIASLYRMVWHAWKEGRLDRSFTLFAVSSLTYMILWALFDFRSLHPDWRYYWNLLAGVLCGAALRPSAKSTLEVSK</sequence>
<evidence type="ECO:0000313" key="7">
    <source>
        <dbReference type="EMBL" id="SMC17659.1"/>
    </source>
</evidence>
<dbReference type="InterPro" id="IPR007016">
    <property type="entry name" value="O-antigen_ligase-rel_domated"/>
</dbReference>